<comment type="function">
    <text evidence="11">Required for selective autophagic degradation of the nucleus (nucleophagy) as well as for mitophagy which contributes to regulate mitochondrial quantity and quality by eliminating the mitochondria to a basal level to fulfill cellular energy requirements and preventing excess ROS production.</text>
</comment>
<dbReference type="GO" id="GO:0004197">
    <property type="term" value="F:cysteine-type endopeptidase activity"/>
    <property type="evidence" value="ECO:0007669"/>
    <property type="project" value="TreeGrafter"/>
</dbReference>
<evidence type="ECO:0000256" key="9">
    <source>
        <dbReference type="ARBA" id="ARBA00023006"/>
    </source>
</evidence>
<sequence>MYNGGGSSTDDNDSPNNRVLNSASQNLLKFWNQLVAPQTAQHDCDSQGEVATNSGTASTKETESIVSILGRRYGSGSKEEMDKDIYSRIWFTYRTGFEPIPKDEDGPQPLSFVHSMIFNKNPIPSALDNIHGLFNNQNFTTDVGWGCMIRTSQMLLANAIQLLLLGRGFTYADSSEKKHSDIIDMFTDDPKAPFSLHNFIKAASDSPLKVKPGEWFGPNAASISIKRLCKSQFDESSSPRFRVIISESCDIYDDKIGKLLQENEDAEGAILILLPVRLGLNKVSPYYHNSLSSLFSSPQLVGIAGGKPSSSYYFFGSHNGNLLYLDPHYPQSVKASSIYDTFHTHNVQSLKIEDMDPSMLIGILIKSKEDYESFKDSCSAADNKIIHFHTAEYTGRRSSVMTNKSLADFVDITTETRGEEEEFIKIVPSEKKENLENTSDLNDEWNIVASSPTEEHSHENTHDSDIVNISNSMVSQQESA</sequence>
<comment type="similarity">
    <text evidence="2 11">Belongs to the peptidase C54 family.</text>
</comment>
<keyword evidence="5 11" id="KW-0645">Protease</keyword>
<evidence type="ECO:0000259" key="13">
    <source>
        <dbReference type="Pfam" id="PF03416"/>
    </source>
</evidence>
<evidence type="ECO:0000256" key="3">
    <source>
        <dbReference type="ARBA" id="ARBA00022448"/>
    </source>
</evidence>
<dbReference type="SUPFAM" id="SSF54001">
    <property type="entry name" value="Cysteine proteinases"/>
    <property type="match status" value="1"/>
</dbReference>
<comment type="catalytic activity">
    <reaction evidence="10">
        <text>[protein]-C-terminal L-amino acid-glycyl-phosphatidylethanolamide + H2O = [protein]-C-terminal L-amino acid-glycine + a 1,2-diacyl-sn-glycero-3-phosphoethanolamine</text>
        <dbReference type="Rhea" id="RHEA:67548"/>
        <dbReference type="Rhea" id="RHEA-COMP:17323"/>
        <dbReference type="Rhea" id="RHEA-COMP:17324"/>
        <dbReference type="ChEBI" id="CHEBI:15377"/>
        <dbReference type="ChEBI" id="CHEBI:64612"/>
        <dbReference type="ChEBI" id="CHEBI:172940"/>
        <dbReference type="ChEBI" id="CHEBI:172941"/>
    </reaction>
    <physiologicalReaction direction="left-to-right" evidence="10">
        <dbReference type="Rhea" id="RHEA:67549"/>
    </physiologicalReaction>
</comment>
<dbReference type="MEROPS" id="C54.001"/>
<evidence type="ECO:0000313" key="15">
    <source>
        <dbReference type="Proteomes" id="UP000005222"/>
    </source>
</evidence>
<keyword evidence="4 11" id="KW-0963">Cytoplasm</keyword>
<dbReference type="Proteomes" id="UP000005222">
    <property type="component" value="Chromosome F"/>
</dbReference>
<dbReference type="EC" id="3.4.22.-" evidence="11"/>
<dbReference type="GO" id="GO:0000423">
    <property type="term" value="P:mitophagy"/>
    <property type="evidence" value="ECO:0007669"/>
    <property type="project" value="TreeGrafter"/>
</dbReference>
<dbReference type="FunCoup" id="G8YKX3">
    <property type="interactions" value="516"/>
</dbReference>
<dbReference type="STRING" id="559304.G8YKX3"/>
<dbReference type="GO" id="GO:0016485">
    <property type="term" value="P:protein processing"/>
    <property type="evidence" value="ECO:0007669"/>
    <property type="project" value="TreeGrafter"/>
</dbReference>
<dbReference type="GO" id="GO:0015031">
    <property type="term" value="P:protein transport"/>
    <property type="evidence" value="ECO:0007669"/>
    <property type="project" value="UniProtKB-KW"/>
</dbReference>
<comment type="subcellular location">
    <subcellularLocation>
        <location evidence="11">Nucleus</location>
    </subcellularLocation>
    <subcellularLocation>
        <location evidence="11">Cytoplasm</location>
    </subcellularLocation>
    <subcellularLocation>
        <location evidence="1">Preautophagosomal structure</location>
    </subcellularLocation>
</comment>
<keyword evidence="11" id="KW-0539">Nucleus</keyword>
<evidence type="ECO:0000256" key="7">
    <source>
        <dbReference type="ARBA" id="ARBA00022807"/>
    </source>
</evidence>
<reference evidence="14 15" key="1">
    <citation type="journal article" date="2012" name="G3 (Bethesda)">
        <title>Pichia sorbitophila, an interspecies yeast hybrid reveals early steps of genome resolution following polyploidization.</title>
        <authorList>
            <person name="Leh Louis V."/>
            <person name="Despons L."/>
            <person name="Friedrich A."/>
            <person name="Martin T."/>
            <person name="Durrens P."/>
            <person name="Casaregola S."/>
            <person name="Neuveglise C."/>
            <person name="Fairhead C."/>
            <person name="Marck C."/>
            <person name="Cruz J.A."/>
            <person name="Straub M.L."/>
            <person name="Kugler V."/>
            <person name="Sacerdot C."/>
            <person name="Uzunov Z."/>
            <person name="Thierry A."/>
            <person name="Weiss S."/>
            <person name="Bleykasten C."/>
            <person name="De Montigny J."/>
            <person name="Jacques N."/>
            <person name="Jung P."/>
            <person name="Lemaire M."/>
            <person name="Mallet S."/>
            <person name="Morel G."/>
            <person name="Richard G.F."/>
            <person name="Sarkar A."/>
            <person name="Savel G."/>
            <person name="Schacherer J."/>
            <person name="Seret M.L."/>
            <person name="Talla E."/>
            <person name="Samson G."/>
            <person name="Jubin C."/>
            <person name="Poulain J."/>
            <person name="Vacherie B."/>
            <person name="Barbe V."/>
            <person name="Pelletier E."/>
            <person name="Sherman D.J."/>
            <person name="Westhof E."/>
            <person name="Weissenbach J."/>
            <person name="Baret P.V."/>
            <person name="Wincker P."/>
            <person name="Gaillardin C."/>
            <person name="Dujon B."/>
            <person name="Souciet J.L."/>
        </authorList>
    </citation>
    <scope>NUCLEOTIDE SEQUENCE [LARGE SCALE GENOMIC DNA]</scope>
    <source>
        <strain evidence="15">ATCC MYA-4447 / BCRC 22081 / CBS 7064 / NBRC 10061 / NRRL Y-12695</strain>
    </source>
</reference>
<organism evidence="14 15">
    <name type="scientific">Pichia sorbitophila (strain ATCC MYA-4447 / BCRC 22081 / CBS 7064 / NBRC 10061 / NRRL Y-12695)</name>
    <name type="common">Hybrid yeast</name>
    <dbReference type="NCBI Taxonomy" id="559304"/>
    <lineage>
        <taxon>Eukaryota</taxon>
        <taxon>Fungi</taxon>
        <taxon>Dikarya</taxon>
        <taxon>Ascomycota</taxon>
        <taxon>Saccharomycotina</taxon>
        <taxon>Pichiomycetes</taxon>
        <taxon>Debaryomycetaceae</taxon>
        <taxon>Millerozyma</taxon>
    </lineage>
</organism>
<keyword evidence="7" id="KW-0788">Thiol protease</keyword>
<dbReference type="GO" id="GO:0000045">
    <property type="term" value="P:autophagosome assembly"/>
    <property type="evidence" value="ECO:0007669"/>
    <property type="project" value="TreeGrafter"/>
</dbReference>
<evidence type="ECO:0000313" key="14">
    <source>
        <dbReference type="EMBL" id="CCE88707.1"/>
    </source>
</evidence>
<dbReference type="OrthoDB" id="2960936at2759"/>
<feature type="region of interest" description="Disordered" evidence="12">
    <location>
        <begin position="434"/>
        <end position="480"/>
    </location>
</feature>
<keyword evidence="6 11" id="KW-0378">Hydrolase</keyword>
<evidence type="ECO:0000256" key="1">
    <source>
        <dbReference type="ARBA" id="ARBA00004329"/>
    </source>
</evidence>
<dbReference type="GO" id="GO:0000407">
    <property type="term" value="C:phagophore assembly site"/>
    <property type="evidence" value="ECO:0007669"/>
    <property type="project" value="UniProtKB-SubCell"/>
</dbReference>
<dbReference type="Pfam" id="PF03416">
    <property type="entry name" value="Peptidase_C54"/>
    <property type="match status" value="1"/>
</dbReference>
<dbReference type="HOGENOM" id="CLU_021259_5_2_1"/>
<dbReference type="InterPro" id="IPR038765">
    <property type="entry name" value="Papain-like_cys_pep_sf"/>
</dbReference>
<keyword evidence="3" id="KW-0813">Transport</keyword>
<dbReference type="InterPro" id="IPR046792">
    <property type="entry name" value="Peptidase_C54_cat"/>
</dbReference>
<dbReference type="GO" id="GO:0034727">
    <property type="term" value="P:piecemeal microautophagy of the nucleus"/>
    <property type="evidence" value="ECO:0007669"/>
    <property type="project" value="TreeGrafter"/>
</dbReference>
<dbReference type="AlphaFoldDB" id="G8YKX3"/>
<keyword evidence="15" id="KW-1185">Reference proteome</keyword>
<dbReference type="eggNOG" id="KOG2674">
    <property type="taxonomic scope" value="Eukaryota"/>
</dbReference>
<protein>
    <recommendedName>
        <fullName evidence="11">Cysteine protease</fullName>
        <ecNumber evidence="11">3.4.22.-</ecNumber>
    </recommendedName>
</protein>
<evidence type="ECO:0000256" key="2">
    <source>
        <dbReference type="ARBA" id="ARBA00010958"/>
    </source>
</evidence>
<feature type="domain" description="Peptidase C54 catalytic" evidence="13">
    <location>
        <begin position="79"/>
        <end position="376"/>
    </location>
</feature>
<keyword evidence="9" id="KW-0072">Autophagy</keyword>
<dbReference type="OMA" id="FPPFVPY"/>
<gene>
    <name evidence="14" type="primary">Piso0_001485</name>
    <name evidence="14" type="ORF">GNLVRS01_PISO0F07441g</name>
</gene>
<accession>G8YKX3</accession>
<feature type="compositionally biased region" description="Basic and acidic residues" evidence="12">
    <location>
        <begin position="453"/>
        <end position="465"/>
    </location>
</feature>
<keyword evidence="8" id="KW-0653">Protein transport</keyword>
<evidence type="ECO:0000256" key="5">
    <source>
        <dbReference type="ARBA" id="ARBA00022670"/>
    </source>
</evidence>
<evidence type="ECO:0000256" key="11">
    <source>
        <dbReference type="RuleBase" id="RU363115"/>
    </source>
</evidence>
<evidence type="ECO:0000256" key="10">
    <source>
        <dbReference type="ARBA" id="ARBA00029362"/>
    </source>
</evidence>
<dbReference type="EMBL" id="FO082054">
    <property type="protein sequence ID" value="CCE88707.1"/>
    <property type="molecule type" value="Genomic_DNA"/>
</dbReference>
<dbReference type="InParanoid" id="G8YKX3"/>
<dbReference type="GO" id="GO:0019786">
    <property type="term" value="F:protein-phosphatidylethanolamide deconjugating activity"/>
    <property type="evidence" value="ECO:0007669"/>
    <property type="project" value="InterPro"/>
</dbReference>
<feature type="compositionally biased region" description="Polar residues" evidence="12">
    <location>
        <begin position="467"/>
        <end position="480"/>
    </location>
</feature>
<dbReference type="PANTHER" id="PTHR22624">
    <property type="entry name" value="CYSTEINE PROTEASE ATG4"/>
    <property type="match status" value="1"/>
</dbReference>
<dbReference type="InterPro" id="IPR005078">
    <property type="entry name" value="Peptidase_C54"/>
</dbReference>
<dbReference type="PANTHER" id="PTHR22624:SF49">
    <property type="entry name" value="CYSTEINE PROTEASE"/>
    <property type="match status" value="1"/>
</dbReference>
<dbReference type="GO" id="GO:0005634">
    <property type="term" value="C:nucleus"/>
    <property type="evidence" value="ECO:0007669"/>
    <property type="project" value="UniProtKB-SubCell"/>
</dbReference>
<evidence type="ECO:0000256" key="6">
    <source>
        <dbReference type="ARBA" id="ARBA00022801"/>
    </source>
</evidence>
<dbReference type="GO" id="GO:0035973">
    <property type="term" value="P:aggrephagy"/>
    <property type="evidence" value="ECO:0007669"/>
    <property type="project" value="TreeGrafter"/>
</dbReference>
<evidence type="ECO:0000256" key="4">
    <source>
        <dbReference type="ARBA" id="ARBA00022490"/>
    </source>
</evidence>
<proteinExistence type="inferred from homology"/>
<name>G8YKX3_PICSO</name>
<evidence type="ECO:0000256" key="8">
    <source>
        <dbReference type="ARBA" id="ARBA00022927"/>
    </source>
</evidence>
<evidence type="ECO:0000256" key="12">
    <source>
        <dbReference type="SAM" id="MobiDB-lite"/>
    </source>
</evidence>